<evidence type="ECO:0000256" key="3">
    <source>
        <dbReference type="ARBA" id="ARBA00022552"/>
    </source>
</evidence>
<reference evidence="8" key="1">
    <citation type="submission" date="2014-07" db="EMBL/GenBank/DDBJ databases">
        <authorList>
            <person name="Hornung V.Bastian."/>
        </authorList>
    </citation>
    <scope>NUCLEOTIDE SEQUENCE</scope>
    <source>
        <strain evidence="8">PCE-S</strain>
    </source>
</reference>
<dbReference type="RefSeq" id="WP_005813199.1">
    <property type="nucleotide sequence ID" value="NZ_CABKQQ010000044.1"/>
</dbReference>
<keyword evidence="1 5" id="KW-0963">Cytoplasm</keyword>
<dbReference type="SUPFAM" id="SSF50346">
    <property type="entry name" value="PRC-barrel domain"/>
    <property type="match status" value="1"/>
</dbReference>
<organism evidence="8">
    <name type="scientific">Desulfitobacterium hafniense</name>
    <name type="common">Desulfitobacterium frappieri</name>
    <dbReference type="NCBI Taxonomy" id="49338"/>
    <lineage>
        <taxon>Bacteria</taxon>
        <taxon>Bacillati</taxon>
        <taxon>Bacillota</taxon>
        <taxon>Clostridia</taxon>
        <taxon>Eubacteriales</taxon>
        <taxon>Desulfitobacteriaceae</taxon>
        <taxon>Desulfitobacterium</taxon>
    </lineage>
</organism>
<accession>A0A098B1D5</accession>
<feature type="domain" description="Ribosome maturation factor RimM PRC barrel" evidence="7">
    <location>
        <begin position="98"/>
        <end position="163"/>
    </location>
</feature>
<evidence type="ECO:0000256" key="5">
    <source>
        <dbReference type="HAMAP-Rule" id="MF_00014"/>
    </source>
</evidence>
<dbReference type="Gene3D" id="2.40.30.60">
    <property type="entry name" value="RimM"/>
    <property type="match status" value="1"/>
</dbReference>
<dbReference type="SUPFAM" id="SSF50447">
    <property type="entry name" value="Translation proteins"/>
    <property type="match status" value="1"/>
</dbReference>
<gene>
    <name evidence="5" type="primary">rimM</name>
    <name evidence="9" type="ORF">AT727_09825</name>
    <name evidence="8" type="ORF">DPCES_2807</name>
</gene>
<dbReference type="GO" id="GO:0006364">
    <property type="term" value="P:rRNA processing"/>
    <property type="evidence" value="ECO:0007669"/>
    <property type="project" value="UniProtKB-UniRule"/>
</dbReference>
<dbReference type="InterPro" id="IPR011961">
    <property type="entry name" value="RimM"/>
</dbReference>
<dbReference type="InterPro" id="IPR056792">
    <property type="entry name" value="PRC_RimM"/>
</dbReference>
<dbReference type="Gene3D" id="2.30.30.240">
    <property type="entry name" value="PRC-barrel domain"/>
    <property type="match status" value="1"/>
</dbReference>
<evidence type="ECO:0000313" key="9">
    <source>
        <dbReference type="EMBL" id="KTE90264.1"/>
    </source>
</evidence>
<comment type="domain">
    <text evidence="5">The PRC barrel domain binds ribosomal protein uS19.</text>
</comment>
<evidence type="ECO:0000256" key="4">
    <source>
        <dbReference type="ARBA" id="ARBA00023186"/>
    </source>
</evidence>
<sequence length="170" mass="19167">MDEVLIGEVIKPHGVQGEIKVYPITDNPKRFRKLKEVILVQNQEQRRLKVLHANVHQSEVYLTLEGINTRDKAEAIRGWAVKADRDQVPPLKEGWYYFELEGMQVYEGDVLLGTLAQVIQTGANDVYLVKGDKGEICVPALKTVVKHVDVAGKRMDVELPPGLIDGEELR</sequence>
<comment type="subcellular location">
    <subcellularLocation>
        <location evidence="5">Cytoplasm</location>
    </subcellularLocation>
</comment>
<dbReference type="GO" id="GO:0043022">
    <property type="term" value="F:ribosome binding"/>
    <property type="evidence" value="ECO:0007669"/>
    <property type="project" value="InterPro"/>
</dbReference>
<evidence type="ECO:0000256" key="2">
    <source>
        <dbReference type="ARBA" id="ARBA00022517"/>
    </source>
</evidence>
<dbReference type="Proteomes" id="UP000054623">
    <property type="component" value="Unassembled WGS sequence"/>
</dbReference>
<dbReference type="InterPro" id="IPR002676">
    <property type="entry name" value="RimM_N"/>
</dbReference>
<comment type="function">
    <text evidence="5">An accessory protein needed during the final step in the assembly of 30S ribosomal subunit, possibly for assembly of the head region. Essential for efficient processing of 16S rRNA. May be needed both before and after RbfA during the maturation of 16S rRNA. It has affinity for free ribosomal 30S subunits but not for 70S ribosomes.</text>
</comment>
<dbReference type="OrthoDB" id="9810331at2"/>
<comment type="subunit">
    <text evidence="5">Binds ribosomal protein uS19.</text>
</comment>
<dbReference type="InterPro" id="IPR011033">
    <property type="entry name" value="PRC_barrel-like_sf"/>
</dbReference>
<dbReference type="PANTHER" id="PTHR33692:SF1">
    <property type="entry name" value="RIBOSOME MATURATION FACTOR RIMM"/>
    <property type="match status" value="1"/>
</dbReference>
<dbReference type="Pfam" id="PF24986">
    <property type="entry name" value="PRC_RimM"/>
    <property type="match status" value="1"/>
</dbReference>
<dbReference type="Pfam" id="PF01782">
    <property type="entry name" value="RimM"/>
    <property type="match status" value="1"/>
</dbReference>
<dbReference type="PANTHER" id="PTHR33692">
    <property type="entry name" value="RIBOSOME MATURATION FACTOR RIMM"/>
    <property type="match status" value="1"/>
</dbReference>
<evidence type="ECO:0000256" key="1">
    <source>
        <dbReference type="ARBA" id="ARBA00022490"/>
    </source>
</evidence>
<reference evidence="9 10" key="2">
    <citation type="submission" date="2015-12" db="EMBL/GenBank/DDBJ databases">
        <title>Draft Genome Sequence of Desulfitobacterium hafniense Strain DH, a Sulfate-reducing Bacterium Isolated from Paddy Soils.</title>
        <authorList>
            <person name="Bao P."/>
            <person name="Zhang X."/>
            <person name="Li G."/>
        </authorList>
    </citation>
    <scope>NUCLEOTIDE SEQUENCE [LARGE SCALE GENOMIC DNA]</scope>
    <source>
        <strain evidence="9 10">DH</strain>
    </source>
</reference>
<proteinExistence type="inferred from homology"/>
<dbReference type="GO" id="GO:0005840">
    <property type="term" value="C:ribosome"/>
    <property type="evidence" value="ECO:0007669"/>
    <property type="project" value="InterPro"/>
</dbReference>
<keyword evidence="4 5" id="KW-0143">Chaperone</keyword>
<dbReference type="InterPro" id="IPR036976">
    <property type="entry name" value="RimM_N_sf"/>
</dbReference>
<dbReference type="GO" id="GO:0005737">
    <property type="term" value="C:cytoplasm"/>
    <property type="evidence" value="ECO:0007669"/>
    <property type="project" value="UniProtKB-SubCell"/>
</dbReference>
<protein>
    <recommendedName>
        <fullName evidence="5">Ribosome maturation factor RimM</fullName>
    </recommendedName>
</protein>
<keyword evidence="3 5" id="KW-0698">rRNA processing</keyword>
<dbReference type="HAMAP" id="MF_00014">
    <property type="entry name" value="Ribosome_mat_RimM"/>
    <property type="match status" value="1"/>
</dbReference>
<feature type="domain" description="RimM N-terminal" evidence="6">
    <location>
        <begin position="6"/>
        <end position="87"/>
    </location>
</feature>
<dbReference type="SMR" id="A0A098B1D5"/>
<evidence type="ECO:0000259" key="7">
    <source>
        <dbReference type="Pfam" id="PF24986"/>
    </source>
</evidence>
<evidence type="ECO:0000259" key="6">
    <source>
        <dbReference type="Pfam" id="PF01782"/>
    </source>
</evidence>
<evidence type="ECO:0000313" key="10">
    <source>
        <dbReference type="Proteomes" id="UP000054623"/>
    </source>
</evidence>
<dbReference type="AlphaFoldDB" id="A0A098B1D5"/>
<evidence type="ECO:0000313" key="8">
    <source>
        <dbReference type="EMBL" id="CDX02694.1"/>
    </source>
</evidence>
<dbReference type="NCBIfam" id="TIGR02273">
    <property type="entry name" value="16S_RimM"/>
    <property type="match status" value="1"/>
</dbReference>
<dbReference type="PATRIC" id="fig|49338.4.peg.3013"/>
<comment type="similarity">
    <text evidence="5">Belongs to the RimM family.</text>
</comment>
<dbReference type="EMBL" id="LOCK01000050">
    <property type="protein sequence ID" value="KTE90264.1"/>
    <property type="molecule type" value="Genomic_DNA"/>
</dbReference>
<dbReference type="GO" id="GO:0042274">
    <property type="term" value="P:ribosomal small subunit biogenesis"/>
    <property type="evidence" value="ECO:0007669"/>
    <property type="project" value="UniProtKB-UniRule"/>
</dbReference>
<dbReference type="InterPro" id="IPR009000">
    <property type="entry name" value="Transl_B-barrel_sf"/>
</dbReference>
<keyword evidence="2 5" id="KW-0690">Ribosome biogenesis</keyword>
<name>A0A098B1D5_DESHA</name>
<dbReference type="EMBL" id="LK996017">
    <property type="protein sequence ID" value="CDX02694.1"/>
    <property type="molecule type" value="Genomic_DNA"/>
</dbReference>